<dbReference type="Pfam" id="PF07729">
    <property type="entry name" value="FCD"/>
    <property type="match status" value="1"/>
</dbReference>
<evidence type="ECO:0000313" key="5">
    <source>
        <dbReference type="EMBL" id="QDB78993.1"/>
    </source>
</evidence>
<dbReference type="SMART" id="SM00345">
    <property type="entry name" value="HTH_GNTR"/>
    <property type="match status" value="1"/>
</dbReference>
<dbReference type="Gene3D" id="1.20.120.530">
    <property type="entry name" value="GntR ligand-binding domain-like"/>
    <property type="match status" value="1"/>
</dbReference>
<dbReference type="InterPro" id="IPR011711">
    <property type="entry name" value="GntR_C"/>
</dbReference>
<dbReference type="InterPro" id="IPR036388">
    <property type="entry name" value="WH-like_DNA-bd_sf"/>
</dbReference>
<feature type="domain" description="HTH gntR-type" evidence="4">
    <location>
        <begin position="19"/>
        <end position="87"/>
    </location>
</feature>
<name>A0ABX5VLD3_9MICO</name>
<dbReference type="CDD" id="cd07377">
    <property type="entry name" value="WHTH_GntR"/>
    <property type="match status" value="1"/>
</dbReference>
<evidence type="ECO:0000259" key="4">
    <source>
        <dbReference type="PROSITE" id="PS50949"/>
    </source>
</evidence>
<evidence type="ECO:0000256" key="2">
    <source>
        <dbReference type="ARBA" id="ARBA00023125"/>
    </source>
</evidence>
<dbReference type="SUPFAM" id="SSF46785">
    <property type="entry name" value="Winged helix' DNA-binding domain"/>
    <property type="match status" value="1"/>
</dbReference>
<keyword evidence="2" id="KW-0238">DNA-binding</keyword>
<proteinExistence type="predicted"/>
<dbReference type="PANTHER" id="PTHR43537:SF5">
    <property type="entry name" value="UXU OPERON TRANSCRIPTIONAL REGULATOR"/>
    <property type="match status" value="1"/>
</dbReference>
<dbReference type="Gene3D" id="1.10.10.10">
    <property type="entry name" value="Winged helix-like DNA-binding domain superfamily/Winged helix DNA-binding domain"/>
    <property type="match status" value="1"/>
</dbReference>
<evidence type="ECO:0000256" key="3">
    <source>
        <dbReference type="ARBA" id="ARBA00023163"/>
    </source>
</evidence>
<keyword evidence="6" id="KW-1185">Reference proteome</keyword>
<dbReference type="InterPro" id="IPR008920">
    <property type="entry name" value="TF_FadR/GntR_C"/>
</dbReference>
<dbReference type="Proteomes" id="UP000313948">
    <property type="component" value="Chromosome"/>
</dbReference>
<reference evidence="5 6" key="1">
    <citation type="submission" date="2019-05" db="EMBL/GenBank/DDBJ databases">
        <title>Georgenia *** sp. nov., and Georgenia *** sp. nov., isolated from the intestinal contents of plateau pika (Ochotona curzoniae) in the Qinghai-Tibet plateau of China.</title>
        <authorList>
            <person name="Tian Z."/>
        </authorList>
    </citation>
    <scope>NUCLEOTIDE SEQUENCE [LARGE SCALE GENOMIC DNA]</scope>
    <source>
        <strain evidence="5 6">Z294</strain>
    </source>
</reference>
<dbReference type="PANTHER" id="PTHR43537">
    <property type="entry name" value="TRANSCRIPTIONAL REGULATOR, GNTR FAMILY"/>
    <property type="match status" value="1"/>
</dbReference>
<accession>A0ABX5VLD3</accession>
<evidence type="ECO:0000256" key="1">
    <source>
        <dbReference type="ARBA" id="ARBA00023015"/>
    </source>
</evidence>
<keyword evidence="3" id="KW-0804">Transcription</keyword>
<dbReference type="PROSITE" id="PS50949">
    <property type="entry name" value="HTH_GNTR"/>
    <property type="match status" value="1"/>
</dbReference>
<dbReference type="SUPFAM" id="SSF48008">
    <property type="entry name" value="GntR ligand-binding domain-like"/>
    <property type="match status" value="1"/>
</dbReference>
<protein>
    <submittedName>
        <fullName evidence="5">FadR family transcriptional regulator</fullName>
    </submittedName>
</protein>
<dbReference type="InterPro" id="IPR000524">
    <property type="entry name" value="Tscrpt_reg_HTH_GntR"/>
</dbReference>
<keyword evidence="1" id="KW-0805">Transcription regulation</keyword>
<evidence type="ECO:0000313" key="6">
    <source>
        <dbReference type="Proteomes" id="UP000313948"/>
    </source>
</evidence>
<gene>
    <name evidence="5" type="ORF">FE251_06110</name>
</gene>
<dbReference type="SMART" id="SM00895">
    <property type="entry name" value="FCD"/>
    <property type="match status" value="1"/>
</dbReference>
<sequence>MIRSLAMQTAMSQGPVARSNLTSDLAAAVVRMVEERGLEPGMRLDSQRELAAHFGVAVPTMREALRRLEGLGMLSFRHGSGIYVGPHLNRSVVPNGVLPPADRERLVELVAARALIEPAIAERAAQVRDPEGIARLEAVLAQARERLESGDEDLWRTNIDLHRAIAAAAGNRIVAEVLDSLLLIHAEDQRRILALHGDPQTDYAEHAEIVRLIVAGRTKEVTQVMRRHLTDVAGAISAPTPPAG</sequence>
<dbReference type="InterPro" id="IPR036390">
    <property type="entry name" value="WH_DNA-bd_sf"/>
</dbReference>
<dbReference type="RefSeq" id="WP_139948255.1">
    <property type="nucleotide sequence ID" value="NZ_CP040899.1"/>
</dbReference>
<dbReference type="EMBL" id="CP040899">
    <property type="protein sequence ID" value="QDB78993.1"/>
    <property type="molecule type" value="Genomic_DNA"/>
</dbReference>
<organism evidence="5 6">
    <name type="scientific">Georgenia wutianyii</name>
    <dbReference type="NCBI Taxonomy" id="2585135"/>
    <lineage>
        <taxon>Bacteria</taxon>
        <taxon>Bacillati</taxon>
        <taxon>Actinomycetota</taxon>
        <taxon>Actinomycetes</taxon>
        <taxon>Micrococcales</taxon>
        <taxon>Bogoriellaceae</taxon>
        <taxon>Georgenia</taxon>
    </lineage>
</organism>
<dbReference type="Pfam" id="PF00392">
    <property type="entry name" value="GntR"/>
    <property type="match status" value="1"/>
</dbReference>